<dbReference type="InterPro" id="IPR001611">
    <property type="entry name" value="Leu-rich_rpt"/>
</dbReference>
<evidence type="ECO:0000256" key="1">
    <source>
        <dbReference type="ARBA" id="ARBA00022614"/>
    </source>
</evidence>
<dbReference type="InterPro" id="IPR050333">
    <property type="entry name" value="SLRP"/>
</dbReference>
<proteinExistence type="predicted"/>
<reference evidence="3" key="3">
    <citation type="submission" date="2015-06" db="UniProtKB">
        <authorList>
            <consortium name="EnsemblMetazoa"/>
        </authorList>
    </citation>
    <scope>IDENTIFICATION</scope>
</reference>
<dbReference type="PROSITE" id="PS51450">
    <property type="entry name" value="LRR"/>
    <property type="match status" value="2"/>
</dbReference>
<dbReference type="OrthoDB" id="1060944at2759"/>
<dbReference type="Pfam" id="PF13855">
    <property type="entry name" value="LRR_8"/>
    <property type="match status" value="1"/>
</dbReference>
<dbReference type="EMBL" id="AMQN01000124">
    <property type="status" value="NOT_ANNOTATED_CDS"/>
    <property type="molecule type" value="Genomic_DNA"/>
</dbReference>
<keyword evidence="4" id="KW-1185">Reference proteome</keyword>
<dbReference type="PANTHER" id="PTHR45712:SF22">
    <property type="entry name" value="INSULIN-LIKE GROWTH FACTOR-BINDING PROTEIN COMPLEX ACID LABILE SUBUNIT"/>
    <property type="match status" value="1"/>
</dbReference>
<dbReference type="EnsemblMetazoa" id="CapteT40013">
    <property type="protein sequence ID" value="CapteP40013"/>
    <property type="gene ID" value="CapteG40013"/>
</dbReference>
<evidence type="ECO:0000256" key="2">
    <source>
        <dbReference type="ARBA" id="ARBA00022737"/>
    </source>
</evidence>
<evidence type="ECO:0000313" key="4">
    <source>
        <dbReference type="Proteomes" id="UP000014760"/>
    </source>
</evidence>
<dbReference type="InterPro" id="IPR003591">
    <property type="entry name" value="Leu-rich_rpt_typical-subtyp"/>
</dbReference>
<dbReference type="AlphaFoldDB" id="X2B3Q8"/>
<dbReference type="HOGENOM" id="CLU_2078857_0_0_1"/>
<accession>X2B3Q8</accession>
<evidence type="ECO:0000313" key="3">
    <source>
        <dbReference type="EnsemblMetazoa" id="CapteP40013"/>
    </source>
</evidence>
<dbReference type="GO" id="GO:0005615">
    <property type="term" value="C:extracellular space"/>
    <property type="evidence" value="ECO:0007669"/>
    <property type="project" value="TreeGrafter"/>
</dbReference>
<name>X2B3Q8_CAPTE</name>
<dbReference type="PANTHER" id="PTHR45712">
    <property type="entry name" value="AGAP008170-PA"/>
    <property type="match status" value="1"/>
</dbReference>
<keyword evidence="2" id="KW-0677">Repeat</keyword>
<sequence length="118" mass="13922">DYNHIEYVDRDFFSKMSSLRSFSIQHNNLGEFLDFSRLPMDNSLEDLQMTNTGIEFISKSQLKQLTQLRFLSLSYNQLEELPDFIYQSESLQKLYLNENSITKLESDAFDGMTQLEEL</sequence>
<dbReference type="Proteomes" id="UP000014760">
    <property type="component" value="Unassembled WGS sequence"/>
</dbReference>
<dbReference type="SUPFAM" id="SSF52058">
    <property type="entry name" value="L domain-like"/>
    <property type="match status" value="1"/>
</dbReference>
<reference evidence="4" key="1">
    <citation type="submission" date="2012-12" db="EMBL/GenBank/DDBJ databases">
        <authorList>
            <person name="Hellsten U."/>
            <person name="Grimwood J."/>
            <person name="Chapman J.A."/>
            <person name="Shapiro H."/>
            <person name="Aerts A."/>
            <person name="Otillar R.P."/>
            <person name="Terry A.Y."/>
            <person name="Boore J.L."/>
            <person name="Simakov O."/>
            <person name="Marletaz F."/>
            <person name="Cho S.-J."/>
            <person name="Edsinger-Gonzales E."/>
            <person name="Havlak P."/>
            <person name="Kuo D.-H."/>
            <person name="Larsson T."/>
            <person name="Lv J."/>
            <person name="Arendt D."/>
            <person name="Savage R."/>
            <person name="Osoegawa K."/>
            <person name="de Jong P."/>
            <person name="Lindberg D.R."/>
            <person name="Seaver E.C."/>
            <person name="Weisblat D.A."/>
            <person name="Putnam N.H."/>
            <person name="Grigoriev I.V."/>
            <person name="Rokhsar D.S."/>
        </authorList>
    </citation>
    <scope>NUCLEOTIDE SEQUENCE</scope>
    <source>
        <strain evidence="4">I ESC-2004</strain>
    </source>
</reference>
<reference evidence="4" key="2">
    <citation type="journal article" date="2013" name="Nature">
        <title>Insights into bilaterian evolution from three spiralian genomes.</title>
        <authorList>
            <person name="Simakov O."/>
            <person name="Marletaz F."/>
            <person name="Cho S.J."/>
            <person name="Edsinger-Gonzales E."/>
            <person name="Havlak P."/>
            <person name="Hellsten U."/>
            <person name="Kuo D.H."/>
            <person name="Larsson T."/>
            <person name="Lv J."/>
            <person name="Arendt D."/>
            <person name="Savage R."/>
            <person name="Osoegawa K."/>
            <person name="de Jong P."/>
            <person name="Grimwood J."/>
            <person name="Chapman J.A."/>
            <person name="Shapiro H."/>
            <person name="Aerts A."/>
            <person name="Otillar R.P."/>
            <person name="Terry A.Y."/>
            <person name="Boore J.L."/>
            <person name="Grigoriev I.V."/>
            <person name="Lindberg D.R."/>
            <person name="Seaver E.C."/>
            <person name="Weisblat D.A."/>
            <person name="Putnam N.H."/>
            <person name="Rokhsar D.S."/>
        </authorList>
    </citation>
    <scope>NUCLEOTIDE SEQUENCE</scope>
    <source>
        <strain evidence="4">I ESC-2004</strain>
    </source>
</reference>
<dbReference type="SMART" id="SM00369">
    <property type="entry name" value="LRR_TYP"/>
    <property type="match status" value="2"/>
</dbReference>
<keyword evidence="1" id="KW-0433">Leucine-rich repeat</keyword>
<dbReference type="InterPro" id="IPR032675">
    <property type="entry name" value="LRR_dom_sf"/>
</dbReference>
<organism evidence="3 4">
    <name type="scientific">Capitella teleta</name>
    <name type="common">Polychaete worm</name>
    <dbReference type="NCBI Taxonomy" id="283909"/>
    <lineage>
        <taxon>Eukaryota</taxon>
        <taxon>Metazoa</taxon>
        <taxon>Spiralia</taxon>
        <taxon>Lophotrochozoa</taxon>
        <taxon>Annelida</taxon>
        <taxon>Polychaeta</taxon>
        <taxon>Sedentaria</taxon>
        <taxon>Scolecida</taxon>
        <taxon>Capitellidae</taxon>
        <taxon>Capitella</taxon>
    </lineage>
</organism>
<dbReference type="Gene3D" id="3.80.10.10">
    <property type="entry name" value="Ribonuclease Inhibitor"/>
    <property type="match status" value="1"/>
</dbReference>
<protein>
    <submittedName>
        <fullName evidence="3">Uncharacterized protein</fullName>
    </submittedName>
</protein>